<proteinExistence type="predicted"/>
<comment type="caution">
    <text evidence="1">The sequence shown here is derived from an EMBL/GenBank/DDBJ whole genome shotgun (WGS) entry which is preliminary data.</text>
</comment>
<gene>
    <name evidence="1" type="ORF">GCK32_022358</name>
</gene>
<keyword evidence="2" id="KW-1185">Reference proteome</keyword>
<evidence type="ECO:0000313" key="1">
    <source>
        <dbReference type="EMBL" id="KAK5985836.1"/>
    </source>
</evidence>
<reference evidence="1 2" key="1">
    <citation type="submission" date="2019-10" db="EMBL/GenBank/DDBJ databases">
        <title>Assembly and Annotation for the nematode Trichostrongylus colubriformis.</title>
        <authorList>
            <person name="Martin J."/>
        </authorList>
    </citation>
    <scope>NUCLEOTIDE SEQUENCE [LARGE SCALE GENOMIC DNA]</scope>
    <source>
        <strain evidence="1">G859</strain>
        <tissue evidence="1">Whole worm</tissue>
    </source>
</reference>
<name>A0AAN8FSH9_TRICO</name>
<sequence>MRTSGDAIRISVVVHTGGERATEAQATQAGTAWYGGEASGVPVTPYYGGYTLCRQMPYMRHDPRTDLPPGIL</sequence>
<dbReference type="Proteomes" id="UP001331761">
    <property type="component" value="Unassembled WGS sequence"/>
</dbReference>
<dbReference type="EMBL" id="WIXE01001293">
    <property type="protein sequence ID" value="KAK5985836.1"/>
    <property type="molecule type" value="Genomic_DNA"/>
</dbReference>
<accession>A0AAN8FSH9</accession>
<protein>
    <submittedName>
        <fullName evidence="1">Uncharacterized protein</fullName>
    </submittedName>
</protein>
<organism evidence="1 2">
    <name type="scientific">Trichostrongylus colubriformis</name>
    <name type="common">Black scour worm</name>
    <dbReference type="NCBI Taxonomy" id="6319"/>
    <lineage>
        <taxon>Eukaryota</taxon>
        <taxon>Metazoa</taxon>
        <taxon>Ecdysozoa</taxon>
        <taxon>Nematoda</taxon>
        <taxon>Chromadorea</taxon>
        <taxon>Rhabditida</taxon>
        <taxon>Rhabditina</taxon>
        <taxon>Rhabditomorpha</taxon>
        <taxon>Strongyloidea</taxon>
        <taxon>Trichostrongylidae</taxon>
        <taxon>Trichostrongylus</taxon>
    </lineage>
</organism>
<dbReference type="AlphaFoldDB" id="A0AAN8FSH9"/>
<evidence type="ECO:0000313" key="2">
    <source>
        <dbReference type="Proteomes" id="UP001331761"/>
    </source>
</evidence>